<dbReference type="Gene3D" id="3.90.1750.20">
    <property type="entry name" value="Putative Large Serine Recombinase, Chain B, Domain 2"/>
    <property type="match status" value="1"/>
</dbReference>
<dbReference type="GO" id="GO:0000150">
    <property type="term" value="F:DNA strand exchange activity"/>
    <property type="evidence" value="ECO:0007669"/>
    <property type="project" value="InterPro"/>
</dbReference>
<dbReference type="InterPro" id="IPR006119">
    <property type="entry name" value="Resolv_N"/>
</dbReference>
<dbReference type="PROSITE" id="PS51737">
    <property type="entry name" value="RECOMBINASE_DNA_BIND"/>
    <property type="match status" value="1"/>
</dbReference>
<accession>A0A4P8XK18</accession>
<dbReference type="AlphaFoldDB" id="A0A4P8XK18"/>
<dbReference type="InterPro" id="IPR050639">
    <property type="entry name" value="SSR_resolvase"/>
</dbReference>
<dbReference type="GO" id="GO:0003677">
    <property type="term" value="F:DNA binding"/>
    <property type="evidence" value="ECO:0007669"/>
    <property type="project" value="InterPro"/>
</dbReference>
<protein>
    <submittedName>
        <fullName evidence="4">Site-specific DNA recombinase-like protein</fullName>
    </submittedName>
</protein>
<evidence type="ECO:0000259" key="2">
    <source>
        <dbReference type="PROSITE" id="PS51736"/>
    </source>
</evidence>
<dbReference type="PANTHER" id="PTHR30461:SF23">
    <property type="entry name" value="DNA RECOMBINASE-RELATED"/>
    <property type="match status" value="1"/>
</dbReference>
<proteinExistence type="predicted"/>
<name>A0A4P8XK18_9BACL</name>
<feature type="coiled-coil region" evidence="1">
    <location>
        <begin position="436"/>
        <end position="463"/>
    </location>
</feature>
<evidence type="ECO:0000313" key="4">
    <source>
        <dbReference type="EMBL" id="QCT01920.1"/>
    </source>
</evidence>
<dbReference type="InterPro" id="IPR036162">
    <property type="entry name" value="Resolvase-like_N_sf"/>
</dbReference>
<dbReference type="Pfam" id="PF07508">
    <property type="entry name" value="Recombinase"/>
    <property type="match status" value="1"/>
</dbReference>
<dbReference type="OrthoDB" id="9769353at2"/>
<dbReference type="RefSeq" id="WP_138225018.1">
    <property type="nucleotide sequence ID" value="NZ_CP040396.1"/>
</dbReference>
<dbReference type="InterPro" id="IPR038109">
    <property type="entry name" value="DNA_bind_recomb_sf"/>
</dbReference>
<dbReference type="SUPFAM" id="SSF53041">
    <property type="entry name" value="Resolvase-like"/>
    <property type="match status" value="1"/>
</dbReference>
<dbReference type="InterPro" id="IPR025827">
    <property type="entry name" value="Zn_ribbon_recom_dom"/>
</dbReference>
<evidence type="ECO:0000313" key="5">
    <source>
        <dbReference type="Proteomes" id="UP000300879"/>
    </source>
</evidence>
<dbReference type="InterPro" id="IPR011109">
    <property type="entry name" value="DNA_bind_recombinase_dom"/>
</dbReference>
<reference evidence="4 5" key="1">
    <citation type="submission" date="2019-05" db="EMBL/GenBank/DDBJ databases">
        <authorList>
            <person name="Chen C."/>
        </authorList>
    </citation>
    <scope>NUCLEOTIDE SEQUENCE [LARGE SCALE GENOMIC DNA]</scope>
    <source>
        <strain evidence="4 5">HB172198</strain>
    </source>
</reference>
<evidence type="ECO:0000256" key="1">
    <source>
        <dbReference type="SAM" id="Coils"/>
    </source>
</evidence>
<sequence length="532" mass="61426">MTKAAIYVRVSTTKDSQKDSPEHQISACKHYAEDMGWETGEDIIYEDRESGANITDRQAIQQVVRDAQRGAFQVIIFAALSRFARDIGDSISLKRKMVNALNIRLISIDDHYDSDRDDEMLFSIISSVNQSVSEQISRSSRRGKRESALKGNFTGSRAPYGYYRENRNGLKVLVPDDQQTGVVRTIFQLYTANKMGEKAIVEYLNDKGIPSPKDGLWGTTTIQRILQNEAYIGKNRSSKYETKKVYTNVNDTSERKKVLVQRPKSEWRYANKVVTHQAIIDEDTFQLAQALRLERGGGERGGVRQKINVFAGIMKCAHCGSSVVSMKSKSKKTDRDEREYRYLICSRRRRLGDTGCSNDFWLPYHPFRDELIDTLSIMLRNITSAEELLEKHKGLIQINQSDLESEMKKLQKRMADNRKCLFELRREKMSGQFHDEEQYNIEKAIYEKEIVQCEKRLAELTEEQRKKSDLTELYEQVMDMLDELLDLDFDSFDEMQLILKKLLSQIKVSRDGEIQVVMTFGLSLQEPEGEKK</sequence>
<feature type="domain" description="Recombinase" evidence="3">
    <location>
        <begin position="159"/>
        <end position="298"/>
    </location>
</feature>
<organism evidence="4 5">
    <name type="scientific">Paenibacillus algicola</name>
    <dbReference type="NCBI Taxonomy" id="2565926"/>
    <lineage>
        <taxon>Bacteria</taxon>
        <taxon>Bacillati</taxon>
        <taxon>Bacillota</taxon>
        <taxon>Bacilli</taxon>
        <taxon>Bacillales</taxon>
        <taxon>Paenibacillaceae</taxon>
        <taxon>Paenibacillus</taxon>
    </lineage>
</organism>
<dbReference type="CDD" id="cd00338">
    <property type="entry name" value="Ser_Recombinase"/>
    <property type="match status" value="1"/>
</dbReference>
<dbReference type="Pfam" id="PF00239">
    <property type="entry name" value="Resolvase"/>
    <property type="match status" value="1"/>
</dbReference>
<evidence type="ECO:0000259" key="3">
    <source>
        <dbReference type="PROSITE" id="PS51737"/>
    </source>
</evidence>
<dbReference type="Proteomes" id="UP000300879">
    <property type="component" value="Chromosome"/>
</dbReference>
<keyword evidence="5" id="KW-1185">Reference proteome</keyword>
<feature type="domain" description="Resolvase/invertase-type recombinase catalytic" evidence="2">
    <location>
        <begin position="3"/>
        <end position="151"/>
    </location>
</feature>
<dbReference type="EMBL" id="CP040396">
    <property type="protein sequence ID" value="QCT01920.1"/>
    <property type="molecule type" value="Genomic_DNA"/>
</dbReference>
<dbReference type="Gene3D" id="3.40.50.1390">
    <property type="entry name" value="Resolvase, N-terminal catalytic domain"/>
    <property type="match status" value="1"/>
</dbReference>
<dbReference type="Pfam" id="PF13408">
    <property type="entry name" value="Zn_ribbon_recom"/>
    <property type="match status" value="1"/>
</dbReference>
<dbReference type="PROSITE" id="PS51736">
    <property type="entry name" value="RECOMBINASES_3"/>
    <property type="match status" value="1"/>
</dbReference>
<dbReference type="KEGG" id="palo:E6C60_1202"/>
<keyword evidence="1" id="KW-0175">Coiled coil</keyword>
<dbReference type="PANTHER" id="PTHR30461">
    <property type="entry name" value="DNA-INVERTASE FROM LAMBDOID PROPHAGE"/>
    <property type="match status" value="1"/>
</dbReference>
<gene>
    <name evidence="4" type="ORF">E6C60_1202</name>
</gene>
<dbReference type="SMART" id="SM00857">
    <property type="entry name" value="Resolvase"/>
    <property type="match status" value="1"/>
</dbReference>